<protein>
    <submittedName>
        <fullName evidence="3">Uncharacterized protein</fullName>
    </submittedName>
</protein>
<dbReference type="EMBL" id="KZ825884">
    <property type="protein sequence ID" value="PYH93846.1"/>
    <property type="molecule type" value="Genomic_DNA"/>
</dbReference>
<sequence>MKTQLLSILSVLIAAASATPARTSNQQDSSNIINNLPQDPNGLIQLGTDGVLRSLDAENQVMAYFPLDPQQIQDFNANFPQSQQASLTQTFDGVDGRDVTDRNQIYNPDQDMLPAMQRQASGTNANGAVASDVNTQNQGQNQQGQGQQGQQGQAQATGLGAATGSHMQANTCGNVGCSSHNTCYQTGCSSCLRSGNMPIGYCH</sequence>
<feature type="compositionally biased region" description="Low complexity" evidence="1">
    <location>
        <begin position="19"/>
        <end position="35"/>
    </location>
</feature>
<evidence type="ECO:0000313" key="3">
    <source>
        <dbReference type="EMBL" id="PYH93846.1"/>
    </source>
</evidence>
<organism evidence="3 4">
    <name type="scientific">Aspergillus ellipticus CBS 707.79</name>
    <dbReference type="NCBI Taxonomy" id="1448320"/>
    <lineage>
        <taxon>Eukaryota</taxon>
        <taxon>Fungi</taxon>
        <taxon>Dikarya</taxon>
        <taxon>Ascomycota</taxon>
        <taxon>Pezizomycotina</taxon>
        <taxon>Eurotiomycetes</taxon>
        <taxon>Eurotiomycetidae</taxon>
        <taxon>Eurotiales</taxon>
        <taxon>Aspergillaceae</taxon>
        <taxon>Aspergillus</taxon>
        <taxon>Aspergillus subgen. Circumdati</taxon>
    </lineage>
</organism>
<feature type="region of interest" description="Disordered" evidence="1">
    <location>
        <begin position="90"/>
        <end position="109"/>
    </location>
</feature>
<feature type="chain" id="PRO_5016361008" evidence="2">
    <location>
        <begin position="19"/>
        <end position="203"/>
    </location>
</feature>
<dbReference type="VEuPathDB" id="FungiDB:BO71DRAFT_450454"/>
<feature type="region of interest" description="Disordered" evidence="1">
    <location>
        <begin position="120"/>
        <end position="159"/>
    </location>
</feature>
<feature type="signal peptide" evidence="2">
    <location>
        <begin position="1"/>
        <end position="18"/>
    </location>
</feature>
<feature type="compositionally biased region" description="Low complexity" evidence="1">
    <location>
        <begin position="134"/>
        <end position="159"/>
    </location>
</feature>
<dbReference type="STRING" id="1448320.A0A319D8Y5"/>
<proteinExistence type="predicted"/>
<gene>
    <name evidence="3" type="ORF">BO71DRAFT_450454</name>
</gene>
<reference evidence="3 4" key="1">
    <citation type="submission" date="2018-02" db="EMBL/GenBank/DDBJ databases">
        <title>The genomes of Aspergillus section Nigri reveals drivers in fungal speciation.</title>
        <authorList>
            <consortium name="DOE Joint Genome Institute"/>
            <person name="Vesth T.C."/>
            <person name="Nybo J."/>
            <person name="Theobald S."/>
            <person name="Brandl J."/>
            <person name="Frisvad J.C."/>
            <person name="Nielsen K.F."/>
            <person name="Lyhne E.K."/>
            <person name="Kogle M.E."/>
            <person name="Kuo A."/>
            <person name="Riley R."/>
            <person name="Clum A."/>
            <person name="Nolan M."/>
            <person name="Lipzen A."/>
            <person name="Salamov A."/>
            <person name="Henrissat B."/>
            <person name="Wiebenga A."/>
            <person name="De vries R.P."/>
            <person name="Grigoriev I.V."/>
            <person name="Mortensen U.H."/>
            <person name="Andersen M.R."/>
            <person name="Baker S.E."/>
        </authorList>
    </citation>
    <scope>NUCLEOTIDE SEQUENCE [LARGE SCALE GENOMIC DNA]</scope>
    <source>
        <strain evidence="3 4">CBS 707.79</strain>
    </source>
</reference>
<evidence type="ECO:0000313" key="4">
    <source>
        <dbReference type="Proteomes" id="UP000247810"/>
    </source>
</evidence>
<evidence type="ECO:0000256" key="2">
    <source>
        <dbReference type="SAM" id="SignalP"/>
    </source>
</evidence>
<keyword evidence="2" id="KW-0732">Signal</keyword>
<dbReference type="OrthoDB" id="3660917at2759"/>
<accession>A0A319D8Y5</accession>
<name>A0A319D8Y5_9EURO</name>
<feature type="region of interest" description="Disordered" evidence="1">
    <location>
        <begin position="19"/>
        <end position="38"/>
    </location>
</feature>
<dbReference type="Proteomes" id="UP000247810">
    <property type="component" value="Unassembled WGS sequence"/>
</dbReference>
<keyword evidence="4" id="KW-1185">Reference proteome</keyword>
<evidence type="ECO:0000256" key="1">
    <source>
        <dbReference type="SAM" id="MobiDB-lite"/>
    </source>
</evidence>
<dbReference type="AlphaFoldDB" id="A0A319D8Y5"/>